<dbReference type="Pfam" id="PF12777">
    <property type="entry name" value="MT"/>
    <property type="match status" value="1"/>
</dbReference>
<comment type="subcellular location">
    <subcellularLocation>
        <location evidence="1">Cytoplasm</location>
        <location evidence="1">Cytoskeleton</location>
        <location evidence="1">Cilium axoneme</location>
    </subcellularLocation>
</comment>
<dbReference type="FunFam" id="3.20.180.20:FF:000001">
    <property type="entry name" value="Dynein axonemal heavy chain 5"/>
    <property type="match status" value="1"/>
</dbReference>
<dbReference type="Pfam" id="PF18199">
    <property type="entry name" value="Dynein_C"/>
    <property type="match status" value="1"/>
</dbReference>
<comment type="similarity">
    <text evidence="2">Belongs to the dynein heavy chain family.</text>
</comment>
<keyword evidence="9 17" id="KW-0175">Coiled coil</keyword>
<evidence type="ECO:0000256" key="7">
    <source>
        <dbReference type="ARBA" id="ARBA00022840"/>
    </source>
</evidence>
<dbReference type="Gene3D" id="3.10.490.20">
    <property type="match status" value="1"/>
</dbReference>
<dbReference type="InterPro" id="IPR013602">
    <property type="entry name" value="Dynein_heavy_linker"/>
</dbReference>
<dbReference type="Pfam" id="PF12781">
    <property type="entry name" value="AAA_9"/>
    <property type="match status" value="1"/>
</dbReference>
<dbReference type="Gene3D" id="1.10.472.130">
    <property type="match status" value="1"/>
</dbReference>
<dbReference type="FunFam" id="3.40.50.300:FF:000049">
    <property type="entry name" value="Dynein, axonemal, heavy chain 5"/>
    <property type="match status" value="1"/>
</dbReference>
<dbReference type="PANTHER" id="PTHR46532">
    <property type="entry name" value="MALE FERTILITY FACTOR KL5"/>
    <property type="match status" value="1"/>
</dbReference>
<evidence type="ECO:0000256" key="4">
    <source>
        <dbReference type="ARBA" id="ARBA00022701"/>
    </source>
</evidence>
<dbReference type="InterPro" id="IPR004273">
    <property type="entry name" value="Dynein_heavy_D6_P-loop"/>
</dbReference>
<dbReference type="Gene3D" id="1.20.58.1120">
    <property type="match status" value="1"/>
</dbReference>
<dbReference type="EMBL" id="CAMPGE010004931">
    <property type="protein sequence ID" value="CAI2363781.1"/>
    <property type="molecule type" value="Genomic_DNA"/>
</dbReference>
<dbReference type="Gene3D" id="1.20.1270.280">
    <property type="match status" value="1"/>
</dbReference>
<comment type="subunit">
    <text evidence="15">The I1 inner arm complex (also known as the f dynein complex) is a two-headed isoform composed of two heavy chains (1-alpha and 1-beta), three intermediate chains and three light chains. I1 occupies a specific position proximal to the first radial spoke and repeats every 96 nm along the length of the axoneme.</text>
</comment>
<proteinExistence type="inferred from homology"/>
<evidence type="ECO:0000313" key="19">
    <source>
        <dbReference type="EMBL" id="CAI2363781.1"/>
    </source>
</evidence>
<dbReference type="InterPro" id="IPR042222">
    <property type="entry name" value="Dynein_2_N"/>
</dbReference>
<dbReference type="InterPro" id="IPR043160">
    <property type="entry name" value="Dynein_C_barrel"/>
</dbReference>
<dbReference type="Pfam" id="PF08393">
    <property type="entry name" value="DHC_N2"/>
    <property type="match status" value="1"/>
</dbReference>
<evidence type="ECO:0000256" key="16">
    <source>
        <dbReference type="ARBA" id="ARBA00077719"/>
    </source>
</evidence>
<keyword evidence="3" id="KW-0963">Cytoplasm</keyword>
<dbReference type="Gene3D" id="1.10.8.710">
    <property type="match status" value="1"/>
</dbReference>
<evidence type="ECO:0000256" key="1">
    <source>
        <dbReference type="ARBA" id="ARBA00004430"/>
    </source>
</evidence>
<dbReference type="GO" id="GO:0060294">
    <property type="term" value="P:cilium movement involved in cell motility"/>
    <property type="evidence" value="ECO:0007669"/>
    <property type="project" value="UniProtKB-ARBA"/>
</dbReference>
<dbReference type="FunFam" id="1.10.8.1220:FF:000001">
    <property type="entry name" value="Dynein axonemal heavy chain 5"/>
    <property type="match status" value="1"/>
</dbReference>
<evidence type="ECO:0000256" key="6">
    <source>
        <dbReference type="ARBA" id="ARBA00022741"/>
    </source>
</evidence>
<dbReference type="InterPro" id="IPR035699">
    <property type="entry name" value="AAA_6"/>
</dbReference>
<gene>
    <name evidence="19" type="ORF">ECRASSUSDP1_LOCUS5120</name>
</gene>
<dbReference type="GO" id="GO:0005874">
    <property type="term" value="C:microtubule"/>
    <property type="evidence" value="ECO:0007669"/>
    <property type="project" value="UniProtKB-KW"/>
</dbReference>
<evidence type="ECO:0000256" key="17">
    <source>
        <dbReference type="SAM" id="Coils"/>
    </source>
</evidence>
<keyword evidence="13" id="KW-0966">Cell projection</keyword>
<dbReference type="Pfam" id="PF12775">
    <property type="entry name" value="AAA_7"/>
    <property type="match status" value="1"/>
</dbReference>
<dbReference type="GO" id="GO:0036159">
    <property type="term" value="P:inner dynein arm assembly"/>
    <property type="evidence" value="ECO:0007669"/>
    <property type="project" value="UniProtKB-ARBA"/>
</dbReference>
<keyword evidence="7" id="KW-0067">ATP-binding</keyword>
<feature type="domain" description="AAA+ ATPase" evidence="18">
    <location>
        <begin position="2514"/>
        <end position="2629"/>
    </location>
</feature>
<dbReference type="Pfam" id="PF08385">
    <property type="entry name" value="DHC_N1"/>
    <property type="match status" value="1"/>
</dbReference>
<dbReference type="Gene3D" id="1.10.8.720">
    <property type="entry name" value="Region D6 of dynein motor"/>
    <property type="match status" value="1"/>
</dbReference>
<dbReference type="Gene3D" id="1.10.287.2620">
    <property type="match status" value="1"/>
</dbReference>
<dbReference type="Pfam" id="PF17852">
    <property type="entry name" value="Dynein_AAA_lid"/>
    <property type="match status" value="1"/>
</dbReference>
<dbReference type="FunFam" id="1.20.140.100:FF:000001">
    <property type="entry name" value="dynein heavy chain 17, axonemal"/>
    <property type="match status" value="1"/>
</dbReference>
<dbReference type="InterPro" id="IPR035706">
    <property type="entry name" value="AAA_9"/>
</dbReference>
<comment type="caution">
    <text evidence="19">The sequence shown here is derived from an EMBL/GenBank/DDBJ whole genome shotgun (WGS) entry which is preliminary data.</text>
</comment>
<evidence type="ECO:0000256" key="14">
    <source>
        <dbReference type="ARBA" id="ARBA00054075"/>
    </source>
</evidence>
<keyword evidence="10" id="KW-0969">Cilium</keyword>
<dbReference type="InterPro" id="IPR042228">
    <property type="entry name" value="Dynein_linker_3"/>
</dbReference>
<evidence type="ECO:0000313" key="20">
    <source>
        <dbReference type="Proteomes" id="UP001295684"/>
    </source>
</evidence>
<evidence type="ECO:0000256" key="2">
    <source>
        <dbReference type="ARBA" id="ARBA00008887"/>
    </source>
</evidence>
<dbReference type="FunFam" id="3.40.50.300:FF:000153">
    <property type="entry name" value="Dynein axonemal heavy chain 1"/>
    <property type="match status" value="1"/>
</dbReference>
<dbReference type="FunFam" id="1.20.920.20:FF:000001">
    <property type="entry name" value="dynein heavy chain 2, axonemal"/>
    <property type="match status" value="1"/>
</dbReference>
<keyword evidence="12" id="KW-0206">Cytoskeleton</keyword>
<dbReference type="GO" id="GO:0005524">
    <property type="term" value="F:ATP binding"/>
    <property type="evidence" value="ECO:0007669"/>
    <property type="project" value="UniProtKB-KW"/>
</dbReference>
<evidence type="ECO:0000256" key="9">
    <source>
        <dbReference type="ARBA" id="ARBA00023054"/>
    </source>
</evidence>
<sequence>MELIRKDNPTKEEYVLGRILSTFGMRKVSTDKVKKLFESQEISENLEKFFKPEMGVFWLMALQTSAEAIQLHSELPPLNSIKKKAVLVFKPKMDYDLEIDEKNMMNEISIIEIKRSVLDNLSVICKEVFLPILSNPDNQKEWSELVSKDLMDKFNHFLAQVYVTIGQVKGRTLLPLPPSDATSFESKSSKDKAHILESSIITWTRQIKNVLKQDPESALKSGNNPDPLTEIEFWKNKAENLNSIYKQLQSEKIKKVLKFLEQNKSTYTGPFGRLQKDVQTARTEANDNHKYLITLKDLFIGLTEETAEFENLPNFFYPIMHTILLIWKNSTYYNTPSKLVVLIREICNAIISQALNYINGEQIFALIKNEEAKEANDHLTKTLEVCSKFKEAYYVYREKADNEWKITTNALFVRLDAFAERCQDIIHLTSTIIQFNKLAKIEIGGTKGKTLTETVHGILREFEEIVEKFQEKDYDIMDISIKKFDDDFFIFRGKIKELERRLASTLTQGFDDSDTIQGKFKLLESFEGLLTRPIIQDELEKKHIILLDLYKNDLKIVQNIFHEGKALVDKIDERAPIGNNMPPIAGAIYWTTGLLERIKEPMEKLSTLSQSIQDREEFKDIQKLYASICKSLKEFEDQKVASWEDSVDDHTDENLKKNLLIMEEEEDQNYLAVNFDPMLVGLLREVKYLRLLNYQVPEKAQGLYDKVDTYRTQTGNLDLIVHMYNEILSTLLPVEKPLLKSKIEHIDKILQPGIDTLKWNDSNINPFIKEAMEIITDVSMLVKKMKENVRKMEVMTEGWCKPLYDRRNKPMSPDDLEQTHAASIDNRLSDITNEGKEINRLLKDTMDHIKPSKKSHEWRAYQDYINCVIIDGITKAIVSSIHHLSDQISIDYNRHNDLQPMFDVKVCLGDKDVEFEPPIRSSESENGIRDIIFRIVDGFISIAIKINRVDNQQLDYLIEVKDQMTMFFALSLISKNMNEMENETDSFLTQYDSFSFLWKDDIEVSFKEFIEGAGEAPVHMKPVEGGEDGEMEEDESYKWMAEKILDGITINKPSLEAFDEKITFLTSISGKIQEMETSTPRGWLKINSQPLKDSLSQIIHSWIKKYTQFLLENTVQEINNMINFTNEVNDGIKVIPEKVDSQEEKDLLMKVMTHLRDVKMIKDHALSEINPMKETVQLLKKHGVQADEDLLLKIENSKTQLTEVSERALGSIKEQILPLQTQEGRNIKKQLDQFSITIEKYREEFLKDLPFHIKDTSDNIINSAYEKISIYYDKTIKLEDQAKKYNNLETLFELQKSGYSDLKDCKNELKSLKYMWDLIQLVHYQFNAWKLTLWDKIDTDFLLAQIKELQKKQVNPVNPANKEIKNWSAFTALNERVKNMAVILPLISDLHSKSMMNRHWKKLMAITGKNIQFSSPKFCLEDLIQLELYKYSDDVNELVDSANKEARIETNLGKIQKVWEDEVLSFNEYKGCFIIGALDETIEYVDDHSMQLMGMMSQKDVEEFKETVLEWQKKLKAVDTLLGIWIKVQKNWQRLETIFLASEDIKAQLPEDTKRFQKVDSDWRELMIEAETEPSVIEACNYEGREELLFEMHSEIELCEKSLNNYLEQKKKVFSRFYFVSNQALLDILSNGNNPEIVNGYLGDCFNGMKCVKFVEEGPRPYKVAEGMISKENEYVKFGNKFEFNGAVENYLCDLETKMMHTLRDIAEVARGTAETWDLDTKRHIWLDDYCAQISLLITQIVWTEEVNRAFEELEGGGEGAMKNYLAEIKNRIGFLIERVREDLSKELRDKVITIITIDVHERDVVQKFVEQRIDDMGSFAWQCQLKFFWREDKTDEKKHCFSEICDYFLRYSYEYVGNCGRLVITPLTDRCYITLTQALNLTMGGAPAGPAGTGKTETVKDLGRALGLPVVVFNCSDQMNYESMAQIFLGLSQSGSWGCFDEFNRISIEVLSVVSTQVKSVLDALKECADNPSKGNMFTFQEEEVKLRLTAGFFITMNPGYAGRTELPENLKALFRSCAMVVPDIILICENMLMSEGFKDAKELSEKFMTLYTLCKSLLSIQIHYDWGLRAVKSVLRQAGGLKREDPSAPEQRILMRALRDFNLPKIVSYDRNIFLGLINDLFQGIEVEAKTNPTLKEAVTQMTLKDKKQAEEAFVLKCVQFYEILQVRHCMFIIGNAGSAKTTIWKILADALNHLGEKTIYEFADPKAVTSDELFGAMNPKTKEWKDGVLSTIMRDMNRNNGRFNADQVYKWVVLDGDVDPNWIESLNTVMDDNKVLTLVSQERIPLTPEMRLILEVSHLDNATPATVSRGGVLFINDTDVGWRPYIDSWMDRLKEKGDNNARTVFYLALTHYMNDDNLERIFQLSTITPCVTIAYIKTLCCIIDALYAQLSEVKEYSNLMKKLKSEGDDEYIKRIYEAFFIYAFMWSFGAACDDDSYISFNSTMKSLAKIKFPEQGICYDFFFDPIANDWIHWEEKVPAYEADFDKLYQNIVVPTADTIKHKSILDLHMKQRKPVLYVGSAGTGKTTIIKDYFLNVDKETAVVASINFNSYTDSKDLQAVMESNVDKRAGNTYGPPPNHVLIYFMDDVNMPLVDEFGTQSPICLIRQLIDYGIVFDRDHLEEKKKLVDCLYTACMNPKAGSFVIDLRMQRHYSVFACLTTSSEILKTIYGQLLDSHLSHFEQNISQLSDKFIEAITIVFNGIVKTPQFFPTAKKFHYQFNLRDFSKIVQNLLLSNPQLYRNEPQKLYRLWLHESHRVYLDRLLFEDDVETYMKFVKEAGKKFDVKEEILYEEPLIYNSFVSAAQGHEKSYLPVEDISVLKKVLEDKLFEHNESYATMDLVLFQQAMEHVCRISRIIDQPCGNALLIGVGGSGKQSLSKLAAFILDYDVIRLMVSTNYSLNDLKEDLRIMYTKAGVTGIQILFVLTDSQIINEKMLVFINDMLSSGWVPDLFPKDEFDGLLGKIRTEAKSANYGDTPDQIFEFFLDKCRKNLHIALCFSPVGDLFRIRARRFPGVINCTQIDWFHEWPRDALIGVAGRFLEEVELPTEEIREAVSLNMAECHLSIAKANKDFLARERRYNYTTPTSFLELIKFYKSLFKKKVDKINDNIERLETGLSTMASTTEQVEGLKEKLEIKMVDVKQQEEETNALIEVVGKESLIAEKEQELANVEQEKTTALANEAKRIKDEADKELEEAIPAMKAAEEAVNCLTKKSIGELKSLPKPPPECVDVTTTVLMLRGEKKNYTWQNAQKMMNNPVKFIDEMRAFDGRDIDDSILGKIAVILKKDFFTFDIMLGKSQAAAYLCKYVNNIITFNTIYKKVKPLMDAAADAEKQKKDAEASLKIVVDKVNAINAQVDELKAKLAEAEDTKAKVLAEANALQNQLDLAERLVGGLADENKRWGETVQTLNNDKLTMIGDALLSAEFVSYIAPFNSQFRDWLWKEIWLPDIIEKKIPMTEGVDPLSVLATPAEQAGWKNEGLPSDRVSLENASVIVSCSRWPLIIDPQLQGQKWIRGREGGDLKTLQLSQKAWMKTVEFAVSNGQILLIEGISEEIDSVLDPLLSRSIIRKGRNNFVLKLGAEEIEYNPSFKLYLQTKLSNPHYKPEIAAQCTIINFIVTESGLEDQLLASVVRVEKPDLEQTKEELVNKQNLFQIELAQLEEELLINLSNADPATILTNTALIESLEKTKATSKEIQEQQIIAKETEIQINESREVYRRVAAEGSMLYFLLIQLCIVDHMYQYSLESFNTFFFRSFEKTPQFESDEKRVVELREQIRTTIYQWVSRGLFERHKQIFLCQITFRLMQKKILEVDYTPQEFNFLIQCPIKTEVPNPLKEWLPDLSWYSIQKLIDIEGFETFAQNLEKESPTRFKQWYDELQPENEKLPLDWSKLETMPFQKLLVLRCLRPDRLTVALDNFIKKKLPEGSKYVDMDSTSSFQDILSSSLGESTTTTPIFFILSPGANPVKEVEQVAPSMGIDPYKQFHNVALGQGQDVIAMNKLELGHKEGHWVMLQNIHLMPKWLLELEKKLDEFALEGSNPSFRLFLSAEPSNDIPIGVLERSIKLTNEPPQGLKPNMKRAFTFFSRDQIERFDAKVKTILFALCYYHSVVIERRKFGPKGWNMSYPFSMGDLRDSAIVLQNYMERNAASGKVPWDDLRYLFGQIMYGGHIVDDRDRIFNTCFLENLMKDSLLDEAELFPFVEGKGVSFRCPGVLSYDKYIEHIDEGLVQETPLAYGMHPNAEIDFRTTQCLVLFKTLVELQPKDSGDDESGGGNIKIEKTQELMVKINDDIQLDQNKPNMEDILSKLGEDRDPFQNVFLQECEYMSVLIEEILKSLSDLELSFNGELTMTDQMEALMDSIFLDNVPDKWQKLAFPSSRGLSSWLINLKHRLEQLNIFRDDPSTQMKVVFLNRLKNPQSFLTAVRQKSSRDNGLELDKLYIQTEVTKKMHNEIEGMPRDGAYVFGFHVEGARWDAGVSQLEESEPKKQFSVVPVINVKAALVQKDGKEEKGIYKCPTYMTVARGATYVFTAQLKTKHPAQKWIIGGVAMILDVEGVADAYTIDKE</sequence>
<dbReference type="InterPro" id="IPR042219">
    <property type="entry name" value="AAA_lid_11_sf"/>
</dbReference>
<evidence type="ECO:0000256" key="11">
    <source>
        <dbReference type="ARBA" id="ARBA00023175"/>
    </source>
</evidence>
<dbReference type="Gene3D" id="1.20.140.100">
    <property type="entry name" value="Dynein heavy chain, N-terminal domain 2"/>
    <property type="match status" value="1"/>
</dbReference>
<evidence type="ECO:0000256" key="13">
    <source>
        <dbReference type="ARBA" id="ARBA00023273"/>
    </source>
</evidence>
<dbReference type="InterPro" id="IPR027417">
    <property type="entry name" value="P-loop_NTPase"/>
</dbReference>
<evidence type="ECO:0000256" key="12">
    <source>
        <dbReference type="ARBA" id="ARBA00023212"/>
    </source>
</evidence>
<dbReference type="GO" id="GO:0051959">
    <property type="term" value="F:dynein light intermediate chain binding"/>
    <property type="evidence" value="ECO:0007669"/>
    <property type="project" value="InterPro"/>
</dbReference>
<dbReference type="GO" id="GO:0036156">
    <property type="term" value="C:inner dynein arm"/>
    <property type="evidence" value="ECO:0007669"/>
    <property type="project" value="UniProtKB-ARBA"/>
</dbReference>
<accession>A0AAD1XAI7</accession>
<keyword evidence="4" id="KW-0493">Microtubule</keyword>
<dbReference type="InterPro" id="IPR024317">
    <property type="entry name" value="Dynein_heavy_chain_D4_dom"/>
</dbReference>
<dbReference type="Gene3D" id="3.20.180.20">
    <property type="entry name" value="Dynein heavy chain, N-terminal domain 2"/>
    <property type="match status" value="1"/>
</dbReference>
<feature type="domain" description="AAA+ ATPase" evidence="18">
    <location>
        <begin position="1885"/>
        <end position="2028"/>
    </location>
</feature>
<dbReference type="InterPro" id="IPR026983">
    <property type="entry name" value="DHC"/>
</dbReference>
<feature type="coiled-coil region" evidence="17">
    <location>
        <begin position="3330"/>
        <end position="3399"/>
    </location>
</feature>
<dbReference type="Gene3D" id="1.10.8.1220">
    <property type="match status" value="1"/>
</dbReference>
<dbReference type="Pfam" id="PF12780">
    <property type="entry name" value="AAA_8"/>
    <property type="match status" value="1"/>
</dbReference>
<name>A0AAD1XAI7_EUPCR</name>
<dbReference type="InterPro" id="IPR024743">
    <property type="entry name" value="Dynein_HC_stalk"/>
</dbReference>
<evidence type="ECO:0000256" key="15">
    <source>
        <dbReference type="ARBA" id="ARBA00063032"/>
    </source>
</evidence>
<dbReference type="SUPFAM" id="SSF52540">
    <property type="entry name" value="P-loop containing nucleoside triphosphate hydrolases"/>
    <property type="match status" value="4"/>
</dbReference>
<reference evidence="19" key="1">
    <citation type="submission" date="2023-07" db="EMBL/GenBank/DDBJ databases">
        <authorList>
            <consortium name="AG Swart"/>
            <person name="Singh M."/>
            <person name="Singh A."/>
            <person name="Seah K."/>
            <person name="Emmerich C."/>
        </authorList>
    </citation>
    <scope>NUCLEOTIDE SEQUENCE</scope>
    <source>
        <strain evidence="19">DP1</strain>
    </source>
</reference>
<keyword evidence="20" id="KW-1185">Reference proteome</keyword>
<evidence type="ECO:0000259" key="18">
    <source>
        <dbReference type="SMART" id="SM00382"/>
    </source>
</evidence>
<dbReference type="InterPro" id="IPR013594">
    <property type="entry name" value="Dynein_heavy_tail"/>
</dbReference>
<dbReference type="PANTHER" id="PTHR46532:SF11">
    <property type="entry name" value="DYNEIN AXONEMAL HEAVY CHAIN 12"/>
    <property type="match status" value="1"/>
</dbReference>
<protein>
    <recommendedName>
        <fullName evidence="16">Dynein-1, subspecies f</fullName>
    </recommendedName>
</protein>
<dbReference type="Pfam" id="PF18198">
    <property type="entry name" value="AAA_lid_11"/>
    <property type="match status" value="1"/>
</dbReference>
<keyword evidence="11" id="KW-0505">Motor protein</keyword>
<dbReference type="FunFam" id="3.10.490.20:FF:000009">
    <property type="entry name" value="Dynein heavy chain 4"/>
    <property type="match status" value="1"/>
</dbReference>
<dbReference type="Pfam" id="PF17857">
    <property type="entry name" value="AAA_lid_1"/>
    <property type="match status" value="1"/>
</dbReference>
<keyword evidence="5" id="KW-0677">Repeat</keyword>
<keyword evidence="8" id="KW-0243">Dynein</keyword>
<dbReference type="SMART" id="SM00382">
    <property type="entry name" value="AAA"/>
    <property type="match status" value="2"/>
</dbReference>
<keyword evidence="6" id="KW-0547">Nucleotide-binding</keyword>
<dbReference type="Pfam" id="PF12774">
    <property type="entry name" value="AAA_6"/>
    <property type="match status" value="1"/>
</dbReference>
<dbReference type="FunFam" id="1.10.8.710:FF:000007">
    <property type="entry name" value="Putative dynein heavy chain"/>
    <property type="match status" value="1"/>
</dbReference>
<dbReference type="InterPro" id="IPR041589">
    <property type="entry name" value="DNAH3_AAA_lid_1"/>
</dbReference>
<dbReference type="Gene3D" id="1.20.920.20">
    <property type="match status" value="1"/>
</dbReference>
<feature type="coiled-coil region" evidence="17">
    <location>
        <begin position="3125"/>
        <end position="3182"/>
    </location>
</feature>
<dbReference type="Gene3D" id="6.10.140.1060">
    <property type="match status" value="1"/>
</dbReference>
<dbReference type="FunFam" id="3.40.50.300:FF:002141">
    <property type="entry name" value="Dynein heavy chain"/>
    <property type="match status" value="1"/>
</dbReference>
<dbReference type="InterPro" id="IPR041658">
    <property type="entry name" value="AAA_lid_11"/>
</dbReference>
<dbReference type="GO" id="GO:0008017">
    <property type="term" value="F:microtubule binding"/>
    <property type="evidence" value="ECO:0007669"/>
    <property type="project" value="UniProtKB-ARBA"/>
</dbReference>
<dbReference type="Gene3D" id="3.40.50.300">
    <property type="entry name" value="P-loop containing nucleotide triphosphate hydrolases"/>
    <property type="match status" value="5"/>
</dbReference>
<dbReference type="Proteomes" id="UP001295684">
    <property type="component" value="Unassembled WGS sequence"/>
</dbReference>
<dbReference type="FunFam" id="1.10.287.2620:FF:000002">
    <property type="entry name" value="Dynein heavy chain 2, axonemal"/>
    <property type="match status" value="1"/>
</dbReference>
<comment type="function">
    <text evidence="14">Force generating protein of eukaryotic cilia and flagella. Produces force towards the minus ends of microtubules. Dynein has ATPase activity; the force-producing power stroke is thought to occur on release of ADP. Required for assembly of the I1 inner arm complex and its targeting to the appropriate axoneme location. Also required for phototaxis.</text>
</comment>
<dbReference type="Pfam" id="PF03028">
    <property type="entry name" value="Dynein_heavy"/>
    <property type="match status" value="1"/>
</dbReference>
<evidence type="ECO:0000256" key="3">
    <source>
        <dbReference type="ARBA" id="ARBA00022490"/>
    </source>
</evidence>
<dbReference type="InterPro" id="IPR041466">
    <property type="entry name" value="Dynein_AAA5_ext"/>
</dbReference>
<evidence type="ECO:0000256" key="5">
    <source>
        <dbReference type="ARBA" id="ARBA00022737"/>
    </source>
</evidence>
<evidence type="ECO:0000256" key="8">
    <source>
        <dbReference type="ARBA" id="ARBA00023017"/>
    </source>
</evidence>
<dbReference type="GO" id="GO:0008569">
    <property type="term" value="F:minus-end-directed microtubule motor activity"/>
    <property type="evidence" value="ECO:0007669"/>
    <property type="project" value="InterPro"/>
</dbReference>
<dbReference type="Gene3D" id="1.20.920.30">
    <property type="match status" value="1"/>
</dbReference>
<dbReference type="InterPro" id="IPR041228">
    <property type="entry name" value="Dynein_C"/>
</dbReference>
<organism evidence="19 20">
    <name type="scientific">Euplotes crassus</name>
    <dbReference type="NCBI Taxonomy" id="5936"/>
    <lineage>
        <taxon>Eukaryota</taxon>
        <taxon>Sar</taxon>
        <taxon>Alveolata</taxon>
        <taxon>Ciliophora</taxon>
        <taxon>Intramacronucleata</taxon>
        <taxon>Spirotrichea</taxon>
        <taxon>Hypotrichia</taxon>
        <taxon>Euplotida</taxon>
        <taxon>Euplotidae</taxon>
        <taxon>Moneuplotes</taxon>
    </lineage>
</organism>
<evidence type="ECO:0000256" key="10">
    <source>
        <dbReference type="ARBA" id="ARBA00023069"/>
    </source>
</evidence>
<dbReference type="InterPro" id="IPR043157">
    <property type="entry name" value="Dynein_AAA1S"/>
</dbReference>
<dbReference type="FunFam" id="1.20.920.30:FF:000002">
    <property type="entry name" value="Dynein axonemal heavy chain 3"/>
    <property type="match status" value="1"/>
</dbReference>
<dbReference type="FunFam" id="3.40.50.300:FF:000063">
    <property type="entry name" value="dynein heavy chain 6, axonemal"/>
    <property type="match status" value="1"/>
</dbReference>
<dbReference type="InterPro" id="IPR003593">
    <property type="entry name" value="AAA+_ATPase"/>
</dbReference>
<dbReference type="GO" id="GO:0045505">
    <property type="term" value="F:dynein intermediate chain binding"/>
    <property type="evidence" value="ECO:0007669"/>
    <property type="project" value="InterPro"/>
</dbReference>